<dbReference type="PANTHER" id="PTHR39951">
    <property type="entry name" value="FI22632P1"/>
    <property type="match status" value="1"/>
</dbReference>
<evidence type="ECO:0000256" key="1">
    <source>
        <dbReference type="SAM" id="SignalP"/>
    </source>
</evidence>
<keyword evidence="3" id="KW-1185">Reference proteome</keyword>
<proteinExistence type="predicted"/>
<name>A0AAW1U383_9CUCU</name>
<dbReference type="PANTHER" id="PTHR39951:SF2">
    <property type="entry name" value="IP05660P"/>
    <property type="match status" value="1"/>
</dbReference>
<protein>
    <submittedName>
        <fullName evidence="2">Uncharacterized protein</fullName>
    </submittedName>
</protein>
<dbReference type="AlphaFoldDB" id="A0AAW1U383"/>
<organism evidence="2 3">
    <name type="scientific">Henosepilachna vigintioctopunctata</name>
    <dbReference type="NCBI Taxonomy" id="420089"/>
    <lineage>
        <taxon>Eukaryota</taxon>
        <taxon>Metazoa</taxon>
        <taxon>Ecdysozoa</taxon>
        <taxon>Arthropoda</taxon>
        <taxon>Hexapoda</taxon>
        <taxon>Insecta</taxon>
        <taxon>Pterygota</taxon>
        <taxon>Neoptera</taxon>
        <taxon>Endopterygota</taxon>
        <taxon>Coleoptera</taxon>
        <taxon>Polyphaga</taxon>
        <taxon>Cucujiformia</taxon>
        <taxon>Coccinelloidea</taxon>
        <taxon>Coccinellidae</taxon>
        <taxon>Epilachninae</taxon>
        <taxon>Epilachnini</taxon>
        <taxon>Henosepilachna</taxon>
    </lineage>
</organism>
<dbReference type="EMBL" id="JARQZJ010000033">
    <property type="protein sequence ID" value="KAK9875385.1"/>
    <property type="molecule type" value="Genomic_DNA"/>
</dbReference>
<dbReference type="Proteomes" id="UP001431783">
    <property type="component" value="Unassembled WGS sequence"/>
</dbReference>
<comment type="caution">
    <text evidence="2">The sequence shown here is derived from an EMBL/GenBank/DDBJ whole genome shotgun (WGS) entry which is preliminary data.</text>
</comment>
<evidence type="ECO:0000313" key="2">
    <source>
        <dbReference type="EMBL" id="KAK9875385.1"/>
    </source>
</evidence>
<sequence length="104" mass="11604">MKIRLFEIVCILSLATAGNCIGIIKDLLQFNVAGIPIVHKTYDFPFDPDAGPRKSRDYQEANGRFGAKAIERLGLGEDGREVERLAEQRQRDEGQLGGVREFTP</sequence>
<reference evidence="2 3" key="1">
    <citation type="submission" date="2023-03" db="EMBL/GenBank/DDBJ databases">
        <title>Genome insight into feeding habits of ladybird beetles.</title>
        <authorList>
            <person name="Li H.-S."/>
            <person name="Huang Y.-H."/>
            <person name="Pang H."/>
        </authorList>
    </citation>
    <scope>NUCLEOTIDE SEQUENCE [LARGE SCALE GENOMIC DNA]</scope>
    <source>
        <strain evidence="2">SYSU_2023b</strain>
        <tissue evidence="2">Whole body</tissue>
    </source>
</reference>
<keyword evidence="1" id="KW-0732">Signal</keyword>
<gene>
    <name evidence="2" type="ORF">WA026_007780</name>
</gene>
<evidence type="ECO:0000313" key="3">
    <source>
        <dbReference type="Proteomes" id="UP001431783"/>
    </source>
</evidence>
<accession>A0AAW1U383</accession>
<feature type="signal peptide" evidence="1">
    <location>
        <begin position="1"/>
        <end position="20"/>
    </location>
</feature>
<feature type="chain" id="PRO_5043833710" evidence="1">
    <location>
        <begin position="21"/>
        <end position="104"/>
    </location>
</feature>